<dbReference type="PANTHER" id="PTHR42884">
    <property type="entry name" value="PROPROTEIN CONVERTASE SUBTILISIN/KEXIN-RELATED"/>
    <property type="match status" value="1"/>
</dbReference>
<dbReference type="GO" id="GO:0016485">
    <property type="term" value="P:protein processing"/>
    <property type="evidence" value="ECO:0007669"/>
    <property type="project" value="TreeGrafter"/>
</dbReference>
<proteinExistence type="inferred from homology"/>
<dbReference type="Gene3D" id="3.40.50.200">
    <property type="entry name" value="Peptidase S8/S53 domain"/>
    <property type="match status" value="1"/>
</dbReference>
<evidence type="ECO:0000256" key="5">
    <source>
        <dbReference type="PROSITE-ProRule" id="PRU01240"/>
    </source>
</evidence>
<dbReference type="PANTHER" id="PTHR42884:SF14">
    <property type="entry name" value="NEUROENDOCRINE CONVERTASE 1"/>
    <property type="match status" value="1"/>
</dbReference>
<evidence type="ECO:0000313" key="8">
    <source>
        <dbReference type="Proteomes" id="UP000276733"/>
    </source>
</evidence>
<feature type="domain" description="Peptidase S8/S53" evidence="6">
    <location>
        <begin position="232"/>
        <end position="530"/>
    </location>
</feature>
<dbReference type="PROSITE" id="PS00138">
    <property type="entry name" value="SUBTILASE_SER"/>
    <property type="match status" value="1"/>
</dbReference>
<keyword evidence="2 5" id="KW-0378">Hydrolase</keyword>
<name>A0A7Z9C9M1_CAPOC</name>
<evidence type="ECO:0000256" key="1">
    <source>
        <dbReference type="ARBA" id="ARBA00022670"/>
    </source>
</evidence>
<dbReference type="RefSeq" id="WP_258868698.1">
    <property type="nucleotide sequence ID" value="NZ_UYIQ01000001.1"/>
</dbReference>
<dbReference type="Proteomes" id="UP000276733">
    <property type="component" value="Unassembled WGS sequence"/>
</dbReference>
<comment type="caution">
    <text evidence="7">The sequence shown here is derived from an EMBL/GenBank/DDBJ whole genome shotgun (WGS) entry which is preliminary data.</text>
</comment>
<feature type="active site" description="Charge relay system" evidence="4 5">
    <location>
        <position position="275"/>
    </location>
</feature>
<evidence type="ECO:0000313" key="7">
    <source>
        <dbReference type="EMBL" id="VDG81002.1"/>
    </source>
</evidence>
<dbReference type="Pfam" id="PF00082">
    <property type="entry name" value="Peptidase_S8"/>
    <property type="match status" value="1"/>
</dbReference>
<evidence type="ECO:0000256" key="3">
    <source>
        <dbReference type="ARBA" id="ARBA00022825"/>
    </source>
</evidence>
<dbReference type="EMBL" id="UYIQ01000001">
    <property type="protein sequence ID" value="VDG81002.1"/>
    <property type="molecule type" value="Genomic_DNA"/>
</dbReference>
<dbReference type="InterPro" id="IPR000209">
    <property type="entry name" value="Peptidase_S8/S53_dom"/>
</dbReference>
<dbReference type="InterPro" id="IPR015500">
    <property type="entry name" value="Peptidase_S8_subtilisin-rel"/>
</dbReference>
<dbReference type="PROSITE" id="PS00137">
    <property type="entry name" value="SUBTILASE_HIS"/>
    <property type="match status" value="1"/>
</dbReference>
<dbReference type="SUPFAM" id="SSF52743">
    <property type="entry name" value="Subtilisin-like"/>
    <property type="match status" value="1"/>
</dbReference>
<dbReference type="EC" id="3.4.21.-" evidence="7"/>
<dbReference type="GO" id="GO:0004252">
    <property type="term" value="F:serine-type endopeptidase activity"/>
    <property type="evidence" value="ECO:0007669"/>
    <property type="project" value="UniProtKB-UniRule"/>
</dbReference>
<keyword evidence="3 5" id="KW-0720">Serine protease</keyword>
<dbReference type="GO" id="GO:0016020">
    <property type="term" value="C:membrane"/>
    <property type="evidence" value="ECO:0007669"/>
    <property type="project" value="TreeGrafter"/>
</dbReference>
<dbReference type="InterPro" id="IPR036852">
    <property type="entry name" value="Peptidase_S8/S53_dom_sf"/>
</dbReference>
<protein>
    <submittedName>
        <fullName evidence="7">Secreted serine protease, subtilisin MEROPS family S8A</fullName>
        <ecNumber evidence="7">3.4.21.-</ecNumber>
    </submittedName>
</protein>
<dbReference type="InterPro" id="IPR034054">
    <property type="entry name" value="Pep_S8_PrcA"/>
</dbReference>
<evidence type="ECO:0000256" key="4">
    <source>
        <dbReference type="PIRSR" id="PIRSR615500-1"/>
    </source>
</evidence>
<dbReference type="AlphaFoldDB" id="A0A7Z9C9M1"/>
<dbReference type="PROSITE" id="PS51892">
    <property type="entry name" value="SUBTILASE"/>
    <property type="match status" value="1"/>
</dbReference>
<organism evidence="7 8">
    <name type="scientific">Capnocytophaga ochracea</name>
    <dbReference type="NCBI Taxonomy" id="1018"/>
    <lineage>
        <taxon>Bacteria</taxon>
        <taxon>Pseudomonadati</taxon>
        <taxon>Bacteroidota</taxon>
        <taxon>Flavobacteriia</taxon>
        <taxon>Flavobacteriales</taxon>
        <taxon>Flavobacteriaceae</taxon>
        <taxon>Capnocytophaga</taxon>
    </lineage>
</organism>
<dbReference type="CDD" id="cd07498">
    <property type="entry name" value="Peptidases_S8_15"/>
    <property type="match status" value="1"/>
</dbReference>
<evidence type="ECO:0000256" key="2">
    <source>
        <dbReference type="ARBA" id="ARBA00022801"/>
    </source>
</evidence>
<dbReference type="PRINTS" id="PR00723">
    <property type="entry name" value="SUBTILISIN"/>
</dbReference>
<sequence length="865" mass="97462">MKTYILLLSLFLPMFLMGQTTDEYYYYYNGKRIPLELNRDYVSISSKKVEVSNLPNNVSVQGRPALSEEGNYLREIRIGENITEKTYMNRISLLEKDRDIISILPYFKTKNNDKIGVSNYFFVKLKKDSDEDLLYSFAKSHKCIVVNKNKFMPLWYTLSTTKESFYTSLKIANIFYESNYFEEAEPDLMLDNLILGDNTFENTQWGLDNTGQYGKQKGIDIKAKQAWRISRGKDVKVAVLDQGIELNHPDLKENLSSLSYDTEKGVSPSVLLGEHGTACAGIIGAVDNEIGVIGVAPESKLISISNILRMTLKIKEKLADGINWAWQNGADVISNSWGGEDLRSMFIDDAIKNALTKGRNGKGCVVVFATGNSNNKVLYPANSNPDIIAVGAMSPCGERKNPSSCDKEDWWGSCYGNELDVMAPGVLISTTDISTIDYEGREGYNPHSPLNPPIIPDFDNTDYTNSFGGTSSACPHVAGVAALILSVNPDLTAKQVADIIEQTAQKVGGYNYQNTYTRPNGTWNNEMGYGLVDAYKALQKATIAGPDEFCLRTDATFELIAPIPNDATIKWEDPEYRLEIVSGQGTKSCVFRGTYWDGNRTIKAVVTYKDGTVKSFEKEVYVRYQGNWANAQYTIKNHPQSPYSTPCCNGSTRVIKHVILDDYMGGASIKVEWKNTIVYKDPKDKFEFRGTNREEEFVATRYTFTPFIVETKMRYISDCGTPTKWSNNIARYYGAINETSFRSASAYNSPTKSTNEDIPVYEFFTNRASTLRVQTEDLQQWLDAKYSGKELNDKELQKVLYYLNNRDNLDKIGVKVFDFSGKRILQGDLDFGKSLDFNMSRYAKGFYIIIYEFGSISNGKVIYKP</sequence>
<evidence type="ECO:0000259" key="6">
    <source>
        <dbReference type="Pfam" id="PF00082"/>
    </source>
</evidence>
<comment type="similarity">
    <text evidence="5">Belongs to the peptidase S8 family.</text>
</comment>
<keyword evidence="1 5" id="KW-0645">Protease</keyword>
<dbReference type="InterPro" id="IPR022398">
    <property type="entry name" value="Peptidase_S8_His-AS"/>
</dbReference>
<accession>A0A7Z9C9M1</accession>
<reference evidence="7 8" key="1">
    <citation type="submission" date="2018-11" db="EMBL/GenBank/DDBJ databases">
        <authorList>
            <consortium name="Pathogen Informatics"/>
        </authorList>
    </citation>
    <scope>NUCLEOTIDE SEQUENCE [LARGE SCALE GENOMIC DNA]</scope>
    <source>
        <strain evidence="7 8">NCTC11458</strain>
    </source>
</reference>
<dbReference type="InterPro" id="IPR023828">
    <property type="entry name" value="Peptidase_S8_Ser-AS"/>
</dbReference>
<feature type="active site" description="Charge relay system" evidence="4 5">
    <location>
        <position position="241"/>
    </location>
</feature>
<feature type="active site" description="Charge relay system" evidence="4 5">
    <location>
        <position position="471"/>
    </location>
</feature>
<gene>
    <name evidence="7" type="primary">prcA</name>
    <name evidence="7" type="ORF">NCTC11458_00283</name>
</gene>